<dbReference type="GO" id="GO:0004523">
    <property type="term" value="F:RNA-DNA hybrid ribonuclease activity"/>
    <property type="evidence" value="ECO:0007669"/>
    <property type="project" value="InterPro"/>
</dbReference>
<dbReference type="InterPro" id="IPR026960">
    <property type="entry name" value="RVT-Znf"/>
</dbReference>
<dbReference type="Proteomes" id="UP001515500">
    <property type="component" value="Chromosome 8"/>
</dbReference>
<dbReference type="InterPro" id="IPR012337">
    <property type="entry name" value="RNaseH-like_sf"/>
</dbReference>
<dbReference type="PANTHER" id="PTHR47723:SF19">
    <property type="entry name" value="POLYNUCLEOTIDYL TRANSFERASE, RIBONUCLEASE H-LIKE SUPERFAMILY PROTEIN"/>
    <property type="match status" value="1"/>
</dbReference>
<evidence type="ECO:0000259" key="1">
    <source>
        <dbReference type="Pfam" id="PF13456"/>
    </source>
</evidence>
<dbReference type="GeneID" id="120266776"/>
<dbReference type="InterPro" id="IPR053151">
    <property type="entry name" value="RNase_H-like"/>
</dbReference>
<reference evidence="4" key="1">
    <citation type="submission" date="2025-08" db="UniProtKB">
        <authorList>
            <consortium name="RefSeq"/>
        </authorList>
    </citation>
    <scope>IDENTIFICATION</scope>
</reference>
<dbReference type="RefSeq" id="XP_039130370.1">
    <property type="nucleotide sequence ID" value="XM_039274436.1"/>
</dbReference>
<dbReference type="AlphaFoldDB" id="A0AB40BU34"/>
<dbReference type="CDD" id="cd06222">
    <property type="entry name" value="RNase_H_like"/>
    <property type="match status" value="1"/>
</dbReference>
<dbReference type="InterPro" id="IPR002156">
    <property type="entry name" value="RNaseH_domain"/>
</dbReference>
<feature type="domain" description="RNase H type-1" evidence="1">
    <location>
        <begin position="236"/>
        <end position="354"/>
    </location>
</feature>
<dbReference type="InterPro" id="IPR044730">
    <property type="entry name" value="RNase_H-like_dom_plant"/>
</dbReference>
<feature type="domain" description="Reverse transcriptase zinc-binding" evidence="2">
    <location>
        <begin position="50"/>
        <end position="134"/>
    </location>
</feature>
<dbReference type="PANTHER" id="PTHR47723">
    <property type="entry name" value="OS05G0353850 PROTEIN"/>
    <property type="match status" value="1"/>
</dbReference>
<keyword evidence="3" id="KW-1185">Reference proteome</keyword>
<dbReference type="InterPro" id="IPR036397">
    <property type="entry name" value="RNaseH_sf"/>
</dbReference>
<name>A0AB40BU34_DIOCR</name>
<evidence type="ECO:0000313" key="4">
    <source>
        <dbReference type="RefSeq" id="XP_039130370.1"/>
    </source>
</evidence>
<evidence type="ECO:0000259" key="2">
    <source>
        <dbReference type="Pfam" id="PF13966"/>
    </source>
</evidence>
<sequence length="387" mass="43818">METGTLGSITDLLNPLDSVNLDRCKTLKLEAHGPSRWVWASTNHMATISSSVYDHIISSEDSGALWSGWKQIWKLFVIPCVKTFIWKMAHGKLTTGAYLYTLNIGPYVKCYFCDLEEDSIDHSIWRCSKVKHIWDSILAMMNINSPDFQFLSSGSWLTLKTHNRMENFKTKALIASTAWLIWKERCNCIFQNLTPKLGNILTRANAYCEDFFSASGKNHRELLRLNSTSNSIFIYTDASWRNISQCAGLGFIIITNPGKILLAGALGAHHDSPINAELDAICHALSICRERSWFPNRIFTDSPGAAKLAQNPHPCIAWQSTGMIIKLRNILHDFQNICVSTIPRDENLLANELVVFGRINPHLSLFFRGMDRPNWLEEICSCLNLSF</sequence>
<dbReference type="Gene3D" id="3.30.420.10">
    <property type="entry name" value="Ribonuclease H-like superfamily/Ribonuclease H"/>
    <property type="match status" value="1"/>
</dbReference>
<dbReference type="Pfam" id="PF13966">
    <property type="entry name" value="zf-RVT"/>
    <property type="match status" value="1"/>
</dbReference>
<dbReference type="SUPFAM" id="SSF53098">
    <property type="entry name" value="Ribonuclease H-like"/>
    <property type="match status" value="1"/>
</dbReference>
<proteinExistence type="predicted"/>
<organism evidence="3 4">
    <name type="scientific">Dioscorea cayennensis subsp. rotundata</name>
    <name type="common">White Guinea yam</name>
    <name type="synonym">Dioscorea rotundata</name>
    <dbReference type="NCBI Taxonomy" id="55577"/>
    <lineage>
        <taxon>Eukaryota</taxon>
        <taxon>Viridiplantae</taxon>
        <taxon>Streptophyta</taxon>
        <taxon>Embryophyta</taxon>
        <taxon>Tracheophyta</taxon>
        <taxon>Spermatophyta</taxon>
        <taxon>Magnoliopsida</taxon>
        <taxon>Liliopsida</taxon>
        <taxon>Dioscoreales</taxon>
        <taxon>Dioscoreaceae</taxon>
        <taxon>Dioscorea</taxon>
    </lineage>
</organism>
<protein>
    <submittedName>
        <fullName evidence="4">Uncharacterized protein LOC120266776</fullName>
    </submittedName>
</protein>
<dbReference type="Pfam" id="PF13456">
    <property type="entry name" value="RVT_3"/>
    <property type="match status" value="1"/>
</dbReference>
<dbReference type="GO" id="GO:0003676">
    <property type="term" value="F:nucleic acid binding"/>
    <property type="evidence" value="ECO:0007669"/>
    <property type="project" value="InterPro"/>
</dbReference>
<gene>
    <name evidence="4" type="primary">LOC120266776</name>
</gene>
<accession>A0AB40BU34</accession>
<evidence type="ECO:0000313" key="3">
    <source>
        <dbReference type="Proteomes" id="UP001515500"/>
    </source>
</evidence>